<dbReference type="InterPro" id="IPR050756">
    <property type="entry name" value="CSN3"/>
</dbReference>
<proteinExistence type="predicted"/>
<sequence>MLIVNEKIGYESSKEIDRQILDLTLDTATSATQAPEKHPLPELEVYCCSLVLIFLIDQKRYSEAKACSSASIARPKNLNRRTVDVPASRLYFYCSLSYELTGDLAEIRCNKLKLKAVNDGSASYSASERTYSSSLCSFQIHFVPNSVNLL</sequence>
<feature type="domain" description="26S proteasome non-ATPase regulatory subunit 3 N-terminal TPR repeats" evidence="1">
    <location>
        <begin position="14"/>
        <end position="110"/>
    </location>
</feature>
<name>A0AAD1ZFA5_9LAMI</name>
<dbReference type="Proteomes" id="UP000834106">
    <property type="component" value="Chromosome 9"/>
</dbReference>
<organism evidence="2 3">
    <name type="scientific">Fraxinus pennsylvanica</name>
    <dbReference type="NCBI Taxonomy" id="56036"/>
    <lineage>
        <taxon>Eukaryota</taxon>
        <taxon>Viridiplantae</taxon>
        <taxon>Streptophyta</taxon>
        <taxon>Embryophyta</taxon>
        <taxon>Tracheophyta</taxon>
        <taxon>Spermatophyta</taxon>
        <taxon>Magnoliopsida</taxon>
        <taxon>eudicotyledons</taxon>
        <taxon>Gunneridae</taxon>
        <taxon>Pentapetalae</taxon>
        <taxon>asterids</taxon>
        <taxon>lamiids</taxon>
        <taxon>Lamiales</taxon>
        <taxon>Oleaceae</taxon>
        <taxon>Oleeae</taxon>
        <taxon>Fraxinus</taxon>
    </lineage>
</organism>
<evidence type="ECO:0000313" key="2">
    <source>
        <dbReference type="EMBL" id="CAI9768500.1"/>
    </source>
</evidence>
<protein>
    <recommendedName>
        <fullName evidence="1">26S proteasome non-ATPase regulatory subunit 3 N-terminal TPR repeats domain-containing protein</fullName>
    </recommendedName>
</protein>
<dbReference type="GO" id="GO:0008541">
    <property type="term" value="C:proteasome regulatory particle, lid subcomplex"/>
    <property type="evidence" value="ECO:0007669"/>
    <property type="project" value="TreeGrafter"/>
</dbReference>
<evidence type="ECO:0000313" key="3">
    <source>
        <dbReference type="Proteomes" id="UP000834106"/>
    </source>
</evidence>
<gene>
    <name evidence="2" type="ORF">FPE_LOCUS15930</name>
</gene>
<dbReference type="AlphaFoldDB" id="A0AAD1ZFA5"/>
<dbReference type="PANTHER" id="PTHR10758">
    <property type="entry name" value="26S PROTEASOME NON-ATPASE REGULATORY SUBUNIT 3/COP9 SIGNALOSOME COMPLEX SUBUNIT 3"/>
    <property type="match status" value="1"/>
</dbReference>
<accession>A0AAD1ZFA5</accession>
<dbReference type="GO" id="GO:0006511">
    <property type="term" value="P:ubiquitin-dependent protein catabolic process"/>
    <property type="evidence" value="ECO:0007669"/>
    <property type="project" value="TreeGrafter"/>
</dbReference>
<reference evidence="2" key="1">
    <citation type="submission" date="2023-05" db="EMBL/GenBank/DDBJ databases">
        <authorList>
            <person name="Huff M."/>
        </authorList>
    </citation>
    <scope>NUCLEOTIDE SEQUENCE</scope>
</reference>
<dbReference type="Pfam" id="PF25573">
    <property type="entry name" value="TPR_PSMD3_N"/>
    <property type="match status" value="1"/>
</dbReference>
<keyword evidence="3" id="KW-1185">Reference proteome</keyword>
<dbReference type="PANTHER" id="PTHR10758:SF2">
    <property type="entry name" value="26S PROTEASOME NON-ATPASE REGULATORY SUBUNIT 3"/>
    <property type="match status" value="1"/>
</dbReference>
<dbReference type="InterPro" id="IPR057985">
    <property type="entry name" value="TPR_PSMD3_N"/>
</dbReference>
<evidence type="ECO:0000259" key="1">
    <source>
        <dbReference type="Pfam" id="PF25573"/>
    </source>
</evidence>
<dbReference type="EMBL" id="OU503044">
    <property type="protein sequence ID" value="CAI9768500.1"/>
    <property type="molecule type" value="Genomic_DNA"/>
</dbReference>